<accession>A0A4C1XDQ5</accession>
<dbReference type="EMBL" id="BGZK01000790">
    <property type="protein sequence ID" value="GBP60554.1"/>
    <property type="molecule type" value="Genomic_DNA"/>
</dbReference>
<name>A0A4C1XDQ5_EUMVA</name>
<dbReference type="Proteomes" id="UP000299102">
    <property type="component" value="Unassembled WGS sequence"/>
</dbReference>
<reference evidence="1 2" key="1">
    <citation type="journal article" date="2019" name="Commun. Biol.">
        <title>The bagworm genome reveals a unique fibroin gene that provides high tensile strength.</title>
        <authorList>
            <person name="Kono N."/>
            <person name="Nakamura H."/>
            <person name="Ohtoshi R."/>
            <person name="Tomita M."/>
            <person name="Numata K."/>
            <person name="Arakawa K."/>
        </authorList>
    </citation>
    <scope>NUCLEOTIDE SEQUENCE [LARGE SCALE GENOMIC DNA]</scope>
</reference>
<proteinExistence type="predicted"/>
<keyword evidence="2" id="KW-1185">Reference proteome</keyword>
<organism evidence="1 2">
    <name type="scientific">Eumeta variegata</name>
    <name type="common">Bagworm moth</name>
    <name type="synonym">Eumeta japonica</name>
    <dbReference type="NCBI Taxonomy" id="151549"/>
    <lineage>
        <taxon>Eukaryota</taxon>
        <taxon>Metazoa</taxon>
        <taxon>Ecdysozoa</taxon>
        <taxon>Arthropoda</taxon>
        <taxon>Hexapoda</taxon>
        <taxon>Insecta</taxon>
        <taxon>Pterygota</taxon>
        <taxon>Neoptera</taxon>
        <taxon>Endopterygota</taxon>
        <taxon>Lepidoptera</taxon>
        <taxon>Glossata</taxon>
        <taxon>Ditrysia</taxon>
        <taxon>Tineoidea</taxon>
        <taxon>Psychidae</taxon>
        <taxon>Oiketicinae</taxon>
        <taxon>Eumeta</taxon>
    </lineage>
</organism>
<evidence type="ECO:0000313" key="2">
    <source>
        <dbReference type="Proteomes" id="UP000299102"/>
    </source>
</evidence>
<gene>
    <name evidence="1" type="ORF">EVAR_97809_1</name>
</gene>
<sequence length="165" mass="18967">MTIPQSILNELQTTLNKTEKHNTIQKKYDVLINLDKLRPIKKEKDTFLKVKGQMDDFKNEKKNKGDRCVKDGRPAVCTPISKCQSALTDIVKMKLPQVGVVYSLRKFREMQRRTLMSQLTLGNEAKFFIEVLGWTLGDKRGDPRSESYLFGSLLLTNPVTYDGRL</sequence>
<comment type="caution">
    <text evidence="1">The sequence shown here is derived from an EMBL/GenBank/DDBJ whole genome shotgun (WGS) entry which is preliminary data.</text>
</comment>
<protein>
    <submittedName>
        <fullName evidence="1">Uncharacterized protein</fullName>
    </submittedName>
</protein>
<evidence type="ECO:0000313" key="1">
    <source>
        <dbReference type="EMBL" id="GBP60554.1"/>
    </source>
</evidence>
<dbReference type="AlphaFoldDB" id="A0A4C1XDQ5"/>